<dbReference type="AlphaFoldDB" id="A0A9D2G6I2"/>
<proteinExistence type="predicted"/>
<evidence type="ECO:0000313" key="1">
    <source>
        <dbReference type="EMBL" id="HIZ73152.1"/>
    </source>
</evidence>
<dbReference type="EMBL" id="DXBB01000086">
    <property type="protein sequence ID" value="HIZ73152.1"/>
    <property type="molecule type" value="Genomic_DNA"/>
</dbReference>
<organism evidence="1 2">
    <name type="scientific">Candidatus Gallimonas intestinavium</name>
    <dbReference type="NCBI Taxonomy" id="2838603"/>
    <lineage>
        <taxon>Bacteria</taxon>
        <taxon>Bacillati</taxon>
        <taxon>Bacillota</taxon>
        <taxon>Clostridia</taxon>
        <taxon>Candidatus Gallimonas</taxon>
    </lineage>
</organism>
<sequence length="68" mass="7607">MTDGKTVFSGKEKKYDKNRPHYPEVLMTFLCAEVGFRADSAIADIGSGKLFADRENKDLTGEETLCFL</sequence>
<comment type="caution">
    <text evidence="1">The sequence shown here is derived from an EMBL/GenBank/DDBJ whole genome shotgun (WGS) entry which is preliminary data.</text>
</comment>
<reference evidence="1" key="2">
    <citation type="submission" date="2021-04" db="EMBL/GenBank/DDBJ databases">
        <authorList>
            <person name="Gilroy R."/>
        </authorList>
    </citation>
    <scope>NUCLEOTIDE SEQUENCE</scope>
    <source>
        <strain evidence="1">ChiW7-2402</strain>
    </source>
</reference>
<gene>
    <name evidence="1" type="ORF">H9964_06195</name>
</gene>
<dbReference type="Proteomes" id="UP000824102">
    <property type="component" value="Unassembled WGS sequence"/>
</dbReference>
<evidence type="ECO:0000313" key="2">
    <source>
        <dbReference type="Proteomes" id="UP000824102"/>
    </source>
</evidence>
<reference evidence="1" key="1">
    <citation type="journal article" date="2021" name="PeerJ">
        <title>Extensive microbial diversity within the chicken gut microbiome revealed by metagenomics and culture.</title>
        <authorList>
            <person name="Gilroy R."/>
            <person name="Ravi A."/>
            <person name="Getino M."/>
            <person name="Pursley I."/>
            <person name="Horton D.L."/>
            <person name="Alikhan N.F."/>
            <person name="Baker D."/>
            <person name="Gharbi K."/>
            <person name="Hall N."/>
            <person name="Watson M."/>
            <person name="Adriaenssens E.M."/>
            <person name="Foster-Nyarko E."/>
            <person name="Jarju S."/>
            <person name="Secka A."/>
            <person name="Antonio M."/>
            <person name="Oren A."/>
            <person name="Chaudhuri R.R."/>
            <person name="La Ragione R."/>
            <person name="Hildebrand F."/>
            <person name="Pallen M.J."/>
        </authorList>
    </citation>
    <scope>NUCLEOTIDE SEQUENCE</scope>
    <source>
        <strain evidence="1">ChiW7-2402</strain>
    </source>
</reference>
<name>A0A9D2G6I2_9FIRM</name>
<accession>A0A9D2G6I2</accession>
<protein>
    <submittedName>
        <fullName evidence="1">Uncharacterized protein</fullName>
    </submittedName>
</protein>